<reference evidence="5" key="2">
    <citation type="submission" date="2021-04" db="EMBL/GenBank/DDBJ databases">
        <authorList>
            <person name="Gilroy R."/>
        </authorList>
    </citation>
    <scope>NUCLEOTIDE SEQUENCE</scope>
    <source>
        <strain evidence="5">CHK188-5543</strain>
    </source>
</reference>
<dbReference type="PANTHER" id="PTHR43293">
    <property type="entry name" value="ACETATE COA-TRANSFERASE YDIF"/>
    <property type="match status" value="1"/>
</dbReference>
<dbReference type="Pfam" id="PF01144">
    <property type="entry name" value="CoA_trans"/>
    <property type="match status" value="1"/>
</dbReference>
<organism evidence="5 6">
    <name type="scientific">Candidatus Anaerotruncus excrementipullorum</name>
    <dbReference type="NCBI Taxonomy" id="2838465"/>
    <lineage>
        <taxon>Bacteria</taxon>
        <taxon>Bacillati</taxon>
        <taxon>Bacillota</taxon>
        <taxon>Clostridia</taxon>
        <taxon>Eubacteriales</taxon>
        <taxon>Oscillospiraceae</taxon>
        <taxon>Anaerotruncus</taxon>
    </lineage>
</organism>
<dbReference type="InterPro" id="IPR004165">
    <property type="entry name" value="CoA_trans_fam_I"/>
</dbReference>
<comment type="similarity">
    <text evidence="1 3">Belongs to the 3-oxoacid CoA-transferase family.</text>
</comment>
<evidence type="ECO:0000256" key="3">
    <source>
        <dbReference type="PIRNR" id="PIRNR000858"/>
    </source>
</evidence>
<dbReference type="SUPFAM" id="SSF100950">
    <property type="entry name" value="NagB/RpiA/CoA transferase-like"/>
    <property type="match status" value="2"/>
</dbReference>
<evidence type="ECO:0000256" key="2">
    <source>
        <dbReference type="ARBA" id="ARBA00022679"/>
    </source>
</evidence>
<proteinExistence type="inferred from homology"/>
<name>A0A9D1WPQ4_9FIRM</name>
<dbReference type="PIRSF" id="PIRSF000858">
    <property type="entry name" value="SCOT-t"/>
    <property type="match status" value="1"/>
</dbReference>
<evidence type="ECO:0000313" key="6">
    <source>
        <dbReference type="Proteomes" id="UP000886800"/>
    </source>
</evidence>
<dbReference type="GO" id="GO:0046952">
    <property type="term" value="P:ketone body catabolic process"/>
    <property type="evidence" value="ECO:0007669"/>
    <property type="project" value="InterPro"/>
</dbReference>
<protein>
    <submittedName>
        <fullName evidence="5">3-oxoacid CoA-transferase</fullName>
    </submittedName>
</protein>
<reference evidence="5" key="1">
    <citation type="journal article" date="2021" name="PeerJ">
        <title>Extensive microbial diversity within the chicken gut microbiome revealed by metagenomics and culture.</title>
        <authorList>
            <person name="Gilroy R."/>
            <person name="Ravi A."/>
            <person name="Getino M."/>
            <person name="Pursley I."/>
            <person name="Horton D.L."/>
            <person name="Alikhan N.F."/>
            <person name="Baker D."/>
            <person name="Gharbi K."/>
            <person name="Hall N."/>
            <person name="Watson M."/>
            <person name="Adriaenssens E.M."/>
            <person name="Foster-Nyarko E."/>
            <person name="Jarju S."/>
            <person name="Secka A."/>
            <person name="Antonio M."/>
            <person name="Oren A."/>
            <person name="Chaudhuri R.R."/>
            <person name="La Ragione R."/>
            <person name="Hildebrand F."/>
            <person name="Pallen M.J."/>
        </authorList>
    </citation>
    <scope>NUCLEOTIDE SEQUENCE</scope>
    <source>
        <strain evidence="5">CHK188-5543</strain>
    </source>
</reference>
<dbReference type="AlphaFoldDB" id="A0A9D1WPQ4"/>
<dbReference type="PANTHER" id="PTHR43293:SF1">
    <property type="entry name" value="ACETATE COA-TRANSFERASE YDIF"/>
    <property type="match status" value="1"/>
</dbReference>
<feature type="active site" description="5-glutamyl coenzyme A thioester intermediate" evidence="4">
    <location>
        <position position="325"/>
    </location>
</feature>
<sequence length="523" mass="55834">MAKIISVEQAVDLIRDGMTVGVSGFGAFSSPDSILEAIGQRYRERRTPKDLTIVSGVAPGDFQEDGCGMSKIAYDGLVQTMIASHLRMSPPMGRAVSENRVAAFSLPLGVYGQLLSAIGGGRPGVVTHVGLNTYADPTQEGCCINPKAKAQGRTFVERVRLDGRDYLFYRAFPIDACLLHASYGDELGNISVQEEPIRGELVELAAAVHNRGGIVIVEVNDIVKAGTLDPRHILIHRSYVDYLVKAQGGSNVALGHHPELTGQLRVPTQDRIRAIPLSAKKVIARRAALELRPQMLVNLGIGIPASVANIANEEGIHDQLTLSLETGVYGGVPLDGPLFGSSMNPESLSRSADMFVAYDGGGLDLTVLGAAEVDSSGNVNVSRFAGRCVGPGGFVDISQNTPKVCFAFSFTSGQQRLAVEGGRLVIQQDGSGIKFKGRADQITFSAQYARQTGQQVLFITERAVFALQDQGLTLVEIAPGVDLERDILAKMEFQPAISPALRPMDPRLFQPQPLGLAAAFQSG</sequence>
<dbReference type="Proteomes" id="UP000886800">
    <property type="component" value="Unassembled WGS sequence"/>
</dbReference>
<gene>
    <name evidence="5" type="ORF">H9736_01005</name>
</gene>
<dbReference type="EMBL" id="DXES01000021">
    <property type="protein sequence ID" value="HIX64806.1"/>
    <property type="molecule type" value="Genomic_DNA"/>
</dbReference>
<dbReference type="GO" id="GO:0008410">
    <property type="term" value="F:CoA-transferase activity"/>
    <property type="evidence" value="ECO:0007669"/>
    <property type="project" value="InterPro"/>
</dbReference>
<evidence type="ECO:0000313" key="5">
    <source>
        <dbReference type="EMBL" id="HIX64806.1"/>
    </source>
</evidence>
<dbReference type="InterPro" id="IPR037171">
    <property type="entry name" value="NagB/RpiA_transferase-like"/>
</dbReference>
<accession>A0A9D1WPQ4</accession>
<dbReference type="SMART" id="SM00882">
    <property type="entry name" value="CoA_trans"/>
    <property type="match status" value="2"/>
</dbReference>
<keyword evidence="2 3" id="KW-0808">Transferase</keyword>
<evidence type="ECO:0000256" key="1">
    <source>
        <dbReference type="ARBA" id="ARBA00007154"/>
    </source>
</evidence>
<comment type="caution">
    <text evidence="5">The sequence shown here is derived from an EMBL/GenBank/DDBJ whole genome shotgun (WGS) entry which is preliminary data.</text>
</comment>
<dbReference type="Gene3D" id="3.40.1080.10">
    <property type="entry name" value="Glutaconate Coenzyme A-transferase"/>
    <property type="match status" value="2"/>
</dbReference>
<dbReference type="InterPro" id="IPR014388">
    <property type="entry name" value="3-oxoacid_CoA-transferase"/>
</dbReference>
<evidence type="ECO:0000256" key="4">
    <source>
        <dbReference type="PIRSR" id="PIRSR000858-1"/>
    </source>
</evidence>